<feature type="region of interest" description="Disordered" evidence="1">
    <location>
        <begin position="159"/>
        <end position="178"/>
    </location>
</feature>
<accession>A0A5N6L1H1</accession>
<organism evidence="2 3">
    <name type="scientific">Carpinus fangiana</name>
    <dbReference type="NCBI Taxonomy" id="176857"/>
    <lineage>
        <taxon>Eukaryota</taxon>
        <taxon>Viridiplantae</taxon>
        <taxon>Streptophyta</taxon>
        <taxon>Embryophyta</taxon>
        <taxon>Tracheophyta</taxon>
        <taxon>Spermatophyta</taxon>
        <taxon>Magnoliopsida</taxon>
        <taxon>eudicotyledons</taxon>
        <taxon>Gunneridae</taxon>
        <taxon>Pentapetalae</taxon>
        <taxon>rosids</taxon>
        <taxon>fabids</taxon>
        <taxon>Fagales</taxon>
        <taxon>Betulaceae</taxon>
        <taxon>Carpinus</taxon>
    </lineage>
</organism>
<evidence type="ECO:0000313" key="3">
    <source>
        <dbReference type="Proteomes" id="UP000327013"/>
    </source>
</evidence>
<dbReference type="EMBL" id="VIBQ01000057">
    <property type="protein sequence ID" value="KAB8532563.1"/>
    <property type="molecule type" value="Genomic_DNA"/>
</dbReference>
<evidence type="ECO:0000256" key="1">
    <source>
        <dbReference type="SAM" id="MobiDB-lite"/>
    </source>
</evidence>
<keyword evidence="3" id="KW-1185">Reference proteome</keyword>
<feature type="compositionally biased region" description="Acidic residues" evidence="1">
    <location>
        <begin position="168"/>
        <end position="178"/>
    </location>
</feature>
<comment type="caution">
    <text evidence="2">The sequence shown here is derived from an EMBL/GenBank/DDBJ whole genome shotgun (WGS) entry which is preliminary data.</text>
</comment>
<sequence>MLDPTIRRRNHRLLRADHLAQRAVRHRPRRRRWQRQKIHVHLRREALLHVRRRDPARERDQPVHIRASALASQPRGELLLAAVDELAAGVALGDVDLHEAAEAVIAREQDAALLEGLADGAVAVAGPVFVALGVGGGGDGAVVEGVDVAAGEDVGGGEGVAASAHAVEEEDLVGGGDE</sequence>
<dbReference type="Proteomes" id="UP000327013">
    <property type="component" value="Unassembled WGS sequence"/>
</dbReference>
<evidence type="ECO:0000313" key="2">
    <source>
        <dbReference type="EMBL" id="KAB8532563.1"/>
    </source>
</evidence>
<reference evidence="2 3" key="1">
    <citation type="submission" date="2019-06" db="EMBL/GenBank/DDBJ databases">
        <title>A chromosomal-level reference genome of Carpinus fangiana (Coryloideae, Betulaceae).</title>
        <authorList>
            <person name="Yang X."/>
            <person name="Wang Z."/>
            <person name="Zhang L."/>
            <person name="Hao G."/>
            <person name="Liu J."/>
            <person name="Yang Y."/>
        </authorList>
    </citation>
    <scope>NUCLEOTIDE SEQUENCE [LARGE SCALE GENOMIC DNA]</scope>
    <source>
        <strain evidence="2">Cfa_2016G</strain>
        <tissue evidence="2">Leaf</tissue>
    </source>
</reference>
<proteinExistence type="predicted"/>
<name>A0A5N6L1H1_9ROSI</name>
<dbReference type="AlphaFoldDB" id="A0A5N6L1H1"/>
<protein>
    <submittedName>
        <fullName evidence="2">Uncharacterized protein</fullName>
    </submittedName>
</protein>
<gene>
    <name evidence="2" type="ORF">FH972_025508</name>
</gene>